<evidence type="ECO:0000256" key="6">
    <source>
        <dbReference type="SAM" id="MobiDB-lite"/>
    </source>
</evidence>
<evidence type="ECO:0000313" key="7">
    <source>
        <dbReference type="EMBL" id="KEQ72908.1"/>
    </source>
</evidence>
<dbReference type="AlphaFoldDB" id="A0A074WIL3"/>
<dbReference type="OrthoDB" id="5839at2759"/>
<dbReference type="GeneID" id="25415231"/>
<dbReference type="Pfam" id="PF03029">
    <property type="entry name" value="ATP_bind_1"/>
    <property type="match status" value="1"/>
</dbReference>
<dbReference type="Proteomes" id="UP000027730">
    <property type="component" value="Unassembled WGS sequence"/>
</dbReference>
<reference evidence="7 8" key="1">
    <citation type="journal article" date="2014" name="BMC Genomics">
        <title>Genome sequencing of four Aureobasidium pullulans varieties: biotechnological potential, stress tolerance, and description of new species.</title>
        <authorList>
            <person name="Gostin Ar C."/>
            <person name="Ohm R.A."/>
            <person name="Kogej T."/>
            <person name="Sonjak S."/>
            <person name="Turk M."/>
            <person name="Zajc J."/>
            <person name="Zalar P."/>
            <person name="Grube M."/>
            <person name="Sun H."/>
            <person name="Han J."/>
            <person name="Sharma A."/>
            <person name="Chiniquy J."/>
            <person name="Ngan C.Y."/>
            <person name="Lipzen A."/>
            <person name="Barry K."/>
            <person name="Grigoriev I.V."/>
            <person name="Gunde-Cimerman N."/>
        </authorList>
    </citation>
    <scope>NUCLEOTIDE SEQUENCE [LARGE SCALE GENOMIC DNA]</scope>
    <source>
        <strain evidence="7 8">CBS 147.97</strain>
    </source>
</reference>
<evidence type="ECO:0000256" key="2">
    <source>
        <dbReference type="ARBA" id="ARBA00022741"/>
    </source>
</evidence>
<dbReference type="FunFam" id="3.40.50.300:FF:000338">
    <property type="entry name" value="GPN-loop GTPase 2"/>
    <property type="match status" value="1"/>
</dbReference>
<dbReference type="STRING" id="1043004.A0A074WIL3"/>
<dbReference type="Gene3D" id="3.40.50.300">
    <property type="entry name" value="P-loop containing nucleotide triphosphate hydrolases"/>
    <property type="match status" value="1"/>
</dbReference>
<comment type="similarity">
    <text evidence="1 5">Belongs to the GPN-loop GTPase family.</text>
</comment>
<keyword evidence="4 5" id="KW-0342">GTP-binding</keyword>
<dbReference type="SUPFAM" id="SSF52540">
    <property type="entry name" value="P-loop containing nucleoside triphosphate hydrolases"/>
    <property type="match status" value="1"/>
</dbReference>
<protein>
    <recommendedName>
        <fullName evidence="5">GPN-loop GTPase 2</fullName>
    </recommendedName>
</protein>
<keyword evidence="3 5" id="KW-0378">Hydrolase</keyword>
<evidence type="ECO:0000313" key="8">
    <source>
        <dbReference type="Proteomes" id="UP000027730"/>
    </source>
</evidence>
<keyword evidence="2 5" id="KW-0547">Nucleotide-binding</keyword>
<dbReference type="InterPro" id="IPR030231">
    <property type="entry name" value="Gpn2"/>
</dbReference>
<feature type="compositionally biased region" description="Basic and acidic residues" evidence="6">
    <location>
        <begin position="350"/>
        <end position="362"/>
    </location>
</feature>
<proteinExistence type="inferred from homology"/>
<evidence type="ECO:0000256" key="5">
    <source>
        <dbReference type="RuleBase" id="RU365059"/>
    </source>
</evidence>
<dbReference type="HOGENOM" id="CLU_037460_0_1_1"/>
<dbReference type="PANTHER" id="PTHR21231:SF3">
    <property type="entry name" value="GPN-LOOP GTPASE 2"/>
    <property type="match status" value="1"/>
</dbReference>
<dbReference type="InterPro" id="IPR004130">
    <property type="entry name" value="Gpn"/>
</dbReference>
<gene>
    <name evidence="7" type="ORF">M436DRAFT_73072</name>
</gene>
<keyword evidence="8" id="KW-1185">Reference proteome</keyword>
<dbReference type="GO" id="GO:0005737">
    <property type="term" value="C:cytoplasm"/>
    <property type="evidence" value="ECO:0007669"/>
    <property type="project" value="TreeGrafter"/>
</dbReference>
<dbReference type="GO" id="GO:0005525">
    <property type="term" value="F:GTP binding"/>
    <property type="evidence" value="ECO:0007669"/>
    <property type="project" value="UniProtKB-KW"/>
</dbReference>
<comment type="function">
    <text evidence="5">Small GTPase required for proper localization of RNA polymerase II and III (RNAPII and RNAPIII). May act at an RNAP assembly step prior to nuclear import.</text>
</comment>
<comment type="subunit">
    <text evidence="5">Binds to RNA polymerase II (RNAPII).</text>
</comment>
<organism evidence="7 8">
    <name type="scientific">Aureobasidium namibiae CBS 147.97</name>
    <dbReference type="NCBI Taxonomy" id="1043004"/>
    <lineage>
        <taxon>Eukaryota</taxon>
        <taxon>Fungi</taxon>
        <taxon>Dikarya</taxon>
        <taxon>Ascomycota</taxon>
        <taxon>Pezizomycotina</taxon>
        <taxon>Dothideomycetes</taxon>
        <taxon>Dothideomycetidae</taxon>
        <taxon>Dothideales</taxon>
        <taxon>Saccotheciaceae</taxon>
        <taxon>Aureobasidium</taxon>
    </lineage>
</organism>
<dbReference type="GO" id="GO:0003924">
    <property type="term" value="F:GTPase activity"/>
    <property type="evidence" value="ECO:0007669"/>
    <property type="project" value="TreeGrafter"/>
</dbReference>
<dbReference type="CDD" id="cd17871">
    <property type="entry name" value="GPN2"/>
    <property type="match status" value="1"/>
</dbReference>
<accession>A0A074WIL3</accession>
<evidence type="ECO:0000256" key="1">
    <source>
        <dbReference type="ARBA" id="ARBA00005290"/>
    </source>
</evidence>
<evidence type="ECO:0000256" key="3">
    <source>
        <dbReference type="ARBA" id="ARBA00022801"/>
    </source>
</evidence>
<sequence length="396" mass="44736">MPFAQLVIGPPGAGKSTYCDGMYQFLTAIDRKCAVVNLDPANDKTSYPCALDIRDLVSLEEVMDQEELGPNGGVMYALEELQENFEWLEEGLKELSDPYILFDCPGQVELFTHHNTMPNLFHRLEKIGYRLIVVHLLDSLTLSRPTLYISSLLLCLRSMLHLPFPLVNVLTKIDNLAKNSEPLPFNLDYYTEVQDLDYLLPHLEAEQNNTSVQNLEDRAGNKDIPRLPESKFTALNEALIQLIGDFGLVAFETLAVEDKVSMTNLLHAVDRASGYVFGTDKGTNDSVWQVAMQEGWGGKIDVRDVQERWIDRRDEFDQMEAQQVEDQKAGYARQAGQPEVRRVPPQNPPSEKDASNSSKDLDHDEDEDEDLEAMQAAFLKKQSAQDDNGIKTIRKD</sequence>
<dbReference type="EMBL" id="KL584710">
    <property type="protein sequence ID" value="KEQ72908.1"/>
    <property type="molecule type" value="Genomic_DNA"/>
</dbReference>
<dbReference type="RefSeq" id="XP_013427257.1">
    <property type="nucleotide sequence ID" value="XM_013571803.1"/>
</dbReference>
<dbReference type="PANTHER" id="PTHR21231">
    <property type="entry name" value="XPA-BINDING PROTEIN 1-RELATED"/>
    <property type="match status" value="1"/>
</dbReference>
<feature type="compositionally biased region" description="Acidic residues" evidence="6">
    <location>
        <begin position="363"/>
        <end position="372"/>
    </location>
</feature>
<name>A0A074WIL3_9PEZI</name>
<dbReference type="InterPro" id="IPR027417">
    <property type="entry name" value="P-loop_NTPase"/>
</dbReference>
<feature type="region of interest" description="Disordered" evidence="6">
    <location>
        <begin position="325"/>
        <end position="396"/>
    </location>
</feature>
<evidence type="ECO:0000256" key="4">
    <source>
        <dbReference type="ARBA" id="ARBA00023134"/>
    </source>
</evidence>